<evidence type="ECO:0000313" key="2">
    <source>
        <dbReference type="Proteomes" id="UP000050525"/>
    </source>
</evidence>
<proteinExistence type="predicted"/>
<dbReference type="Proteomes" id="UP000050525">
    <property type="component" value="Unassembled WGS sequence"/>
</dbReference>
<organism evidence="1 2">
    <name type="scientific">Alligator mississippiensis</name>
    <name type="common">American alligator</name>
    <dbReference type="NCBI Taxonomy" id="8496"/>
    <lineage>
        <taxon>Eukaryota</taxon>
        <taxon>Metazoa</taxon>
        <taxon>Chordata</taxon>
        <taxon>Craniata</taxon>
        <taxon>Vertebrata</taxon>
        <taxon>Euteleostomi</taxon>
        <taxon>Archelosauria</taxon>
        <taxon>Archosauria</taxon>
        <taxon>Crocodylia</taxon>
        <taxon>Alligatoridae</taxon>
        <taxon>Alligatorinae</taxon>
        <taxon>Alligator</taxon>
    </lineage>
</organism>
<reference evidence="1 2" key="1">
    <citation type="journal article" date="2012" name="Genome Biol.">
        <title>Sequencing three crocodilian genomes to illuminate the evolution of archosaurs and amniotes.</title>
        <authorList>
            <person name="St John J.A."/>
            <person name="Braun E.L."/>
            <person name="Isberg S.R."/>
            <person name="Miles L.G."/>
            <person name="Chong A.Y."/>
            <person name="Gongora J."/>
            <person name="Dalzell P."/>
            <person name="Moran C."/>
            <person name="Bed'hom B."/>
            <person name="Abzhanov A."/>
            <person name="Burgess S.C."/>
            <person name="Cooksey A.M."/>
            <person name="Castoe T.A."/>
            <person name="Crawford N.G."/>
            <person name="Densmore L.D."/>
            <person name="Drew J.C."/>
            <person name="Edwards S.V."/>
            <person name="Faircloth B.C."/>
            <person name="Fujita M.K."/>
            <person name="Greenwold M.J."/>
            <person name="Hoffmann F.G."/>
            <person name="Howard J.M."/>
            <person name="Iguchi T."/>
            <person name="Janes D.E."/>
            <person name="Khan S.Y."/>
            <person name="Kohno S."/>
            <person name="de Koning A.J."/>
            <person name="Lance S.L."/>
            <person name="McCarthy F.M."/>
            <person name="McCormack J.E."/>
            <person name="Merchant M.E."/>
            <person name="Peterson D.G."/>
            <person name="Pollock D.D."/>
            <person name="Pourmand N."/>
            <person name="Raney B.J."/>
            <person name="Roessler K.A."/>
            <person name="Sanford J.R."/>
            <person name="Sawyer R.H."/>
            <person name="Schmidt C.J."/>
            <person name="Triplett E.W."/>
            <person name="Tuberville T.D."/>
            <person name="Venegas-Anaya M."/>
            <person name="Howard J.T."/>
            <person name="Jarvis E.D."/>
            <person name="Guillette L.J.Jr."/>
            <person name="Glenn T.C."/>
            <person name="Green R.E."/>
            <person name="Ray D.A."/>
        </authorList>
    </citation>
    <scope>NUCLEOTIDE SEQUENCE [LARGE SCALE GENOMIC DNA]</scope>
    <source>
        <strain evidence="1">KSC_2009_1</strain>
    </source>
</reference>
<keyword evidence="2" id="KW-1185">Reference proteome</keyword>
<protein>
    <submittedName>
        <fullName evidence="1">Uncharacterized protein</fullName>
    </submittedName>
</protein>
<gene>
    <name evidence="1" type="ORF">Y1Q_0018289</name>
</gene>
<name>A0A151PC20_ALLMI</name>
<comment type="caution">
    <text evidence="1">The sequence shown here is derived from an EMBL/GenBank/DDBJ whole genome shotgun (WGS) entry which is preliminary data.</text>
</comment>
<sequence>MQGNDPTPLPSNVKTKLPIEVQALALKNATVLEFTTDWEHPWMVATETQKHEFPHYMVQCTESRQRTLGRFLPPLAHLHKRFYSA</sequence>
<dbReference type="EMBL" id="AKHW03000499">
    <property type="protein sequence ID" value="KYO46479.1"/>
    <property type="molecule type" value="Genomic_DNA"/>
</dbReference>
<evidence type="ECO:0000313" key="1">
    <source>
        <dbReference type="EMBL" id="KYO46479.1"/>
    </source>
</evidence>
<accession>A0A151PC20</accession>
<dbReference type="AlphaFoldDB" id="A0A151PC20"/>